<keyword evidence="4 7" id="KW-0812">Transmembrane</keyword>
<comment type="subcellular location">
    <subcellularLocation>
        <location evidence="1 7">Cell membrane</location>
        <topology evidence="1 7">Multi-pass membrane protein</topology>
    </subcellularLocation>
</comment>
<reference evidence="9" key="1">
    <citation type="submission" date="2022-10" db="EMBL/GenBank/DDBJ databases">
        <title>Comparative genomic analysis of Cohnella hashimotonis sp. nov., isolated from the International Space Station.</title>
        <authorList>
            <person name="Simpson A."/>
            <person name="Venkateswaran K."/>
        </authorList>
    </citation>
    <scope>NUCLEOTIDE SEQUENCE</scope>
    <source>
        <strain evidence="9">DSM 28161</strain>
    </source>
</reference>
<keyword evidence="2 7" id="KW-0813">Transport</keyword>
<dbReference type="PANTHER" id="PTHR43744:SF9">
    <property type="entry name" value="POLYGALACTURONAN_RHAMNOGALACTURONAN TRANSPORT SYSTEM PERMEASE PROTEIN YTCP"/>
    <property type="match status" value="1"/>
</dbReference>
<dbReference type="Gene3D" id="1.10.3720.10">
    <property type="entry name" value="MetI-like"/>
    <property type="match status" value="1"/>
</dbReference>
<dbReference type="PROSITE" id="PS50928">
    <property type="entry name" value="ABC_TM1"/>
    <property type="match status" value="1"/>
</dbReference>
<dbReference type="CDD" id="cd06261">
    <property type="entry name" value="TM_PBP2"/>
    <property type="match status" value="1"/>
</dbReference>
<evidence type="ECO:0000256" key="2">
    <source>
        <dbReference type="ARBA" id="ARBA00022448"/>
    </source>
</evidence>
<dbReference type="RefSeq" id="WP_277531581.1">
    <property type="nucleotide sequence ID" value="NZ_JAPDIA010000003.1"/>
</dbReference>
<protein>
    <submittedName>
        <fullName evidence="9">Carbohydrate ABC transporter permease</fullName>
    </submittedName>
</protein>
<dbReference type="Pfam" id="PF00528">
    <property type="entry name" value="BPD_transp_1"/>
    <property type="match status" value="1"/>
</dbReference>
<comment type="similarity">
    <text evidence="7">Belongs to the binding-protein-dependent transport system permease family.</text>
</comment>
<evidence type="ECO:0000256" key="7">
    <source>
        <dbReference type="RuleBase" id="RU363032"/>
    </source>
</evidence>
<sequence length="315" mass="35089">MESSITQAQTGKLGRAGKAVKIKADRSPSEKAFVGFIYAFTGLFALVCLLPFWIVAINSFADESAIKRYGYQLIPKIFSAGAYEFLFRGKQVASSYMVSTTVTVAGTVLAVLITAMYAYVLAHPKVKYRSALSFLTYFTMIFGAGLVGFYILIANWLHLKDTLWALILPYLLNPFFAFIMVSFFRTLPYEINEAATVDGANDLRIFFGIILPISKPVIATVGLFYALQYWNDFFLALLFIDDYKLHPLQIMIRQLISNINIGAYVGGSQTNYGQPLPTYSVQLATVCVTIGPIFLLYPFIQRYFVKGITIGALKG</sequence>
<evidence type="ECO:0000259" key="8">
    <source>
        <dbReference type="PROSITE" id="PS50928"/>
    </source>
</evidence>
<dbReference type="EMBL" id="JAPDIA010000003">
    <property type="protein sequence ID" value="MDG0809985.1"/>
    <property type="molecule type" value="Genomic_DNA"/>
</dbReference>
<keyword evidence="6 7" id="KW-0472">Membrane</keyword>
<feature type="transmembrane region" description="Helical" evidence="7">
    <location>
        <begin position="279"/>
        <end position="300"/>
    </location>
</feature>
<evidence type="ECO:0000256" key="6">
    <source>
        <dbReference type="ARBA" id="ARBA00023136"/>
    </source>
</evidence>
<feature type="transmembrane region" description="Helical" evidence="7">
    <location>
        <begin position="134"/>
        <end position="157"/>
    </location>
</feature>
<evidence type="ECO:0000256" key="1">
    <source>
        <dbReference type="ARBA" id="ARBA00004651"/>
    </source>
</evidence>
<name>A0A9X4KS97_9BACL</name>
<feature type="transmembrane region" description="Helical" evidence="7">
    <location>
        <begin position="163"/>
        <end position="184"/>
    </location>
</feature>
<keyword evidence="5 7" id="KW-1133">Transmembrane helix</keyword>
<dbReference type="InterPro" id="IPR035906">
    <property type="entry name" value="MetI-like_sf"/>
</dbReference>
<feature type="transmembrane region" description="Helical" evidence="7">
    <location>
        <begin position="32"/>
        <end position="54"/>
    </location>
</feature>
<evidence type="ECO:0000256" key="4">
    <source>
        <dbReference type="ARBA" id="ARBA00022692"/>
    </source>
</evidence>
<evidence type="ECO:0000256" key="3">
    <source>
        <dbReference type="ARBA" id="ARBA00022475"/>
    </source>
</evidence>
<accession>A0A9X4KS97</accession>
<dbReference type="SUPFAM" id="SSF161098">
    <property type="entry name" value="MetI-like"/>
    <property type="match status" value="1"/>
</dbReference>
<organism evidence="9 10">
    <name type="scientific">Cohnella rhizosphaerae</name>
    <dbReference type="NCBI Taxonomy" id="1457232"/>
    <lineage>
        <taxon>Bacteria</taxon>
        <taxon>Bacillati</taxon>
        <taxon>Bacillota</taxon>
        <taxon>Bacilli</taxon>
        <taxon>Bacillales</taxon>
        <taxon>Paenibacillaceae</taxon>
        <taxon>Cohnella</taxon>
    </lineage>
</organism>
<dbReference type="PANTHER" id="PTHR43744">
    <property type="entry name" value="ABC TRANSPORTER PERMEASE PROTEIN MG189-RELATED-RELATED"/>
    <property type="match status" value="1"/>
</dbReference>
<feature type="transmembrane region" description="Helical" evidence="7">
    <location>
        <begin position="96"/>
        <end position="122"/>
    </location>
</feature>
<dbReference type="AlphaFoldDB" id="A0A9X4KS97"/>
<dbReference type="Proteomes" id="UP001153404">
    <property type="component" value="Unassembled WGS sequence"/>
</dbReference>
<comment type="caution">
    <text evidence="9">The sequence shown here is derived from an EMBL/GenBank/DDBJ whole genome shotgun (WGS) entry which is preliminary data.</text>
</comment>
<evidence type="ECO:0000313" key="10">
    <source>
        <dbReference type="Proteomes" id="UP001153404"/>
    </source>
</evidence>
<feature type="domain" description="ABC transmembrane type-1" evidence="8">
    <location>
        <begin position="96"/>
        <end position="300"/>
    </location>
</feature>
<evidence type="ECO:0000313" key="9">
    <source>
        <dbReference type="EMBL" id="MDG0809985.1"/>
    </source>
</evidence>
<keyword evidence="10" id="KW-1185">Reference proteome</keyword>
<feature type="transmembrane region" description="Helical" evidence="7">
    <location>
        <begin position="205"/>
        <end position="227"/>
    </location>
</feature>
<dbReference type="GO" id="GO:0005886">
    <property type="term" value="C:plasma membrane"/>
    <property type="evidence" value="ECO:0007669"/>
    <property type="project" value="UniProtKB-SubCell"/>
</dbReference>
<keyword evidence="3" id="KW-1003">Cell membrane</keyword>
<gene>
    <name evidence="9" type="ORF">OMP40_11985</name>
</gene>
<dbReference type="GO" id="GO:0055085">
    <property type="term" value="P:transmembrane transport"/>
    <property type="evidence" value="ECO:0007669"/>
    <property type="project" value="InterPro"/>
</dbReference>
<dbReference type="InterPro" id="IPR000515">
    <property type="entry name" value="MetI-like"/>
</dbReference>
<proteinExistence type="inferred from homology"/>
<evidence type="ECO:0000256" key="5">
    <source>
        <dbReference type="ARBA" id="ARBA00022989"/>
    </source>
</evidence>